<dbReference type="AlphaFoldDB" id="A0A1Q9E7Q8"/>
<protein>
    <submittedName>
        <fullName evidence="1">Uncharacterized protein</fullName>
    </submittedName>
</protein>
<reference evidence="1 2" key="1">
    <citation type="submission" date="2016-02" db="EMBL/GenBank/DDBJ databases">
        <title>Genome analysis of coral dinoflagellate symbionts highlights evolutionary adaptations to a symbiotic lifestyle.</title>
        <authorList>
            <person name="Aranda M."/>
            <person name="Li Y."/>
            <person name="Liew Y.J."/>
            <person name="Baumgarten S."/>
            <person name="Simakov O."/>
            <person name="Wilson M."/>
            <person name="Piel J."/>
            <person name="Ashoor H."/>
            <person name="Bougouffa S."/>
            <person name="Bajic V.B."/>
            <person name="Ryu T."/>
            <person name="Ravasi T."/>
            <person name="Bayer T."/>
            <person name="Micklem G."/>
            <person name="Kim H."/>
            <person name="Bhak J."/>
            <person name="Lajeunesse T.C."/>
            <person name="Voolstra C.R."/>
        </authorList>
    </citation>
    <scope>NUCLEOTIDE SEQUENCE [LARGE SCALE GENOMIC DNA]</scope>
    <source>
        <strain evidence="1 2">CCMP2467</strain>
    </source>
</reference>
<comment type="caution">
    <text evidence="1">The sequence shown here is derived from an EMBL/GenBank/DDBJ whole genome shotgun (WGS) entry which is preliminary data.</text>
</comment>
<dbReference type="EMBL" id="LSRX01000236">
    <property type="protein sequence ID" value="OLQ03450.1"/>
    <property type="molecule type" value="Genomic_DNA"/>
</dbReference>
<proteinExistence type="predicted"/>
<evidence type="ECO:0000313" key="1">
    <source>
        <dbReference type="EMBL" id="OLQ03450.1"/>
    </source>
</evidence>
<gene>
    <name evidence="1" type="ORF">AK812_SmicGene13632</name>
</gene>
<dbReference type="Proteomes" id="UP000186817">
    <property type="component" value="Unassembled WGS sequence"/>
</dbReference>
<dbReference type="OrthoDB" id="10424574at2759"/>
<name>A0A1Q9E7Q8_SYMMI</name>
<keyword evidence="2" id="KW-1185">Reference proteome</keyword>
<evidence type="ECO:0000313" key="2">
    <source>
        <dbReference type="Proteomes" id="UP000186817"/>
    </source>
</evidence>
<organism evidence="1 2">
    <name type="scientific">Symbiodinium microadriaticum</name>
    <name type="common">Dinoflagellate</name>
    <name type="synonym">Zooxanthella microadriatica</name>
    <dbReference type="NCBI Taxonomy" id="2951"/>
    <lineage>
        <taxon>Eukaryota</taxon>
        <taxon>Sar</taxon>
        <taxon>Alveolata</taxon>
        <taxon>Dinophyceae</taxon>
        <taxon>Suessiales</taxon>
        <taxon>Symbiodiniaceae</taxon>
        <taxon>Symbiodinium</taxon>
    </lineage>
</organism>
<sequence>MVQMDDHGHGPTVIGAAVDDDLVDVDLNSLDDETQRFVLETHLENIGFIDFMGFELASLSSQHSSYNNLPNVSGGRGAGGGMGNASAFAGSPSLGAKGELCFGIIEFHTIFRRYLFY</sequence>
<accession>A0A1Q9E7Q8</accession>